<dbReference type="Proteomes" id="UP000030647">
    <property type="component" value="Unassembled WGS sequence"/>
</dbReference>
<keyword evidence="3" id="KW-1133">Transmembrane helix</keyword>
<dbReference type="SUPFAM" id="SSF63817">
    <property type="entry name" value="Sortase"/>
    <property type="match status" value="1"/>
</dbReference>
<dbReference type="GO" id="GO:0016787">
    <property type="term" value="F:hydrolase activity"/>
    <property type="evidence" value="ECO:0007669"/>
    <property type="project" value="UniProtKB-KW"/>
</dbReference>
<dbReference type="OrthoDB" id="1648028at2"/>
<sequence length="291" mass="33093">MAAKSRTVRRLATRRITTIERVSEVLIVIAIALYLYPIVANYFADQQRSVAVSNYDKKLAQMSKAQIAAELRTAEDYNQWLWASQRGIPAKPVPYTKVMAEDTVMGTLDIPAIDIQHMPFFHGDDENTLSKGLGHMPGTSIPIGGKNTRAVITGHTGVENQKLFSEVDKLQKGDVFYVHVLNRNLMYKIYKIEVVKPDRTDKVRIIKNQDTVTLLTCTPPGINSFRLLVTGKRHIPYVDPDHLHIVKRDFWSYEHIVLALLFLLLLVLLVGYLYRRHMRRLLANEGGQNNG</sequence>
<feature type="active site" description="Proton donor/acceptor" evidence="2">
    <location>
        <position position="155"/>
    </location>
</feature>
<dbReference type="CDD" id="cd05827">
    <property type="entry name" value="Sortase_C"/>
    <property type="match status" value="1"/>
</dbReference>
<keyword evidence="1" id="KW-0378">Hydrolase</keyword>
<dbReference type="eggNOG" id="COG3764">
    <property type="taxonomic scope" value="Bacteria"/>
</dbReference>
<evidence type="ECO:0000256" key="2">
    <source>
        <dbReference type="PIRSR" id="PIRSR605754-1"/>
    </source>
</evidence>
<dbReference type="Gene3D" id="2.40.260.10">
    <property type="entry name" value="Sortase"/>
    <property type="match status" value="1"/>
</dbReference>
<dbReference type="AlphaFoldDB" id="U4TK81"/>
<keyword evidence="5" id="KW-1185">Reference proteome</keyword>
<feature type="transmembrane region" description="Helical" evidence="3">
    <location>
        <begin position="21"/>
        <end position="44"/>
    </location>
</feature>
<gene>
    <name evidence="4" type="ORF">L248_0793</name>
</gene>
<dbReference type="InterPro" id="IPR005754">
    <property type="entry name" value="Sortase"/>
</dbReference>
<dbReference type="STRING" id="1231336.L248_0793"/>
<dbReference type="RefSeq" id="WP_022530125.1">
    <property type="nucleotide sequence ID" value="NZ_KI271595.1"/>
</dbReference>
<dbReference type="HOGENOM" id="CLU_045680_1_1_9"/>
<dbReference type="EMBL" id="KI271595">
    <property type="protein sequence ID" value="ERL64609.1"/>
    <property type="molecule type" value="Genomic_DNA"/>
</dbReference>
<evidence type="ECO:0000256" key="3">
    <source>
        <dbReference type="SAM" id="Phobius"/>
    </source>
</evidence>
<reference evidence="5" key="1">
    <citation type="journal article" date="2013" name="Genome Announc.">
        <title>Whole-Genome Sequencing of Lactobacillus shenzhenensis Strain LY-73T.</title>
        <authorList>
            <person name="Lin Z."/>
            <person name="Liu Z."/>
            <person name="Yang R."/>
            <person name="Zou Y."/>
            <person name="Wan D."/>
            <person name="Chen J."/>
            <person name="Guo M."/>
            <person name="Zhao J."/>
            <person name="Fang C."/>
            <person name="Yang R."/>
            <person name="Liu F."/>
        </authorList>
    </citation>
    <scope>NUCLEOTIDE SEQUENCE [LARGE SCALE GENOMIC DNA]</scope>
    <source>
        <strain evidence="5">LY-73</strain>
    </source>
</reference>
<feature type="active site" description="Acyl-thioester intermediate" evidence="2">
    <location>
        <position position="217"/>
    </location>
</feature>
<dbReference type="Pfam" id="PF04203">
    <property type="entry name" value="Sortase"/>
    <property type="match status" value="1"/>
</dbReference>
<evidence type="ECO:0000313" key="5">
    <source>
        <dbReference type="Proteomes" id="UP000030647"/>
    </source>
</evidence>
<name>U4TK81_9LACO</name>
<keyword evidence="3" id="KW-0472">Membrane</keyword>
<dbReference type="NCBIfam" id="TIGR01076">
    <property type="entry name" value="sortase_fam"/>
    <property type="match status" value="1"/>
</dbReference>
<feature type="transmembrane region" description="Helical" evidence="3">
    <location>
        <begin position="256"/>
        <end position="274"/>
    </location>
</feature>
<organism evidence="4 5">
    <name type="scientific">Schleiferilactobacillus shenzhenensis LY-73</name>
    <dbReference type="NCBI Taxonomy" id="1231336"/>
    <lineage>
        <taxon>Bacteria</taxon>
        <taxon>Bacillati</taxon>
        <taxon>Bacillota</taxon>
        <taxon>Bacilli</taxon>
        <taxon>Lactobacillales</taxon>
        <taxon>Lactobacillaceae</taxon>
        <taxon>Schleiferilactobacillus</taxon>
    </lineage>
</organism>
<protein>
    <submittedName>
        <fullName evidence="4">Uncharacterized protein</fullName>
    </submittedName>
</protein>
<dbReference type="InterPro" id="IPR023365">
    <property type="entry name" value="Sortase_dom-sf"/>
</dbReference>
<proteinExistence type="predicted"/>
<evidence type="ECO:0000256" key="1">
    <source>
        <dbReference type="ARBA" id="ARBA00022801"/>
    </source>
</evidence>
<dbReference type="NCBIfam" id="NF033745">
    <property type="entry name" value="class_C_sortase"/>
    <property type="match status" value="1"/>
</dbReference>
<keyword evidence="3" id="KW-0812">Transmembrane</keyword>
<accession>U4TK81</accession>
<dbReference type="InterPro" id="IPR042002">
    <property type="entry name" value="Sortase_C"/>
</dbReference>
<evidence type="ECO:0000313" key="4">
    <source>
        <dbReference type="EMBL" id="ERL64609.1"/>
    </source>
</evidence>